<name>A0A833SZQ1_PHYIN</name>
<dbReference type="Proteomes" id="UP000602510">
    <property type="component" value="Unassembled WGS sequence"/>
</dbReference>
<protein>
    <submittedName>
        <fullName evidence="1">Uncharacterized protein</fullName>
    </submittedName>
</protein>
<reference evidence="1" key="1">
    <citation type="submission" date="2020-04" db="EMBL/GenBank/DDBJ databases">
        <title>Hybrid Assembly of Korean Phytophthora infestans isolates.</title>
        <authorList>
            <person name="Prokchorchik M."/>
            <person name="Lee Y."/>
            <person name="Seo J."/>
            <person name="Cho J.-H."/>
            <person name="Park Y.-E."/>
            <person name="Jang D.-C."/>
            <person name="Im J.-S."/>
            <person name="Choi J.-G."/>
            <person name="Park H.-J."/>
            <person name="Lee G.-B."/>
            <person name="Lee Y.-G."/>
            <person name="Hong S.-Y."/>
            <person name="Cho K."/>
            <person name="Sohn K.H."/>
        </authorList>
    </citation>
    <scope>NUCLEOTIDE SEQUENCE</scope>
    <source>
        <strain evidence="1">KR_1_A1</strain>
    </source>
</reference>
<gene>
    <name evidence="1" type="ORF">GN244_ATG03341</name>
</gene>
<dbReference type="AlphaFoldDB" id="A0A833SZQ1"/>
<proteinExistence type="predicted"/>
<evidence type="ECO:0000313" key="2">
    <source>
        <dbReference type="Proteomes" id="UP000602510"/>
    </source>
</evidence>
<keyword evidence="2" id="KW-1185">Reference proteome</keyword>
<evidence type="ECO:0000313" key="1">
    <source>
        <dbReference type="EMBL" id="KAF4044252.1"/>
    </source>
</evidence>
<comment type="caution">
    <text evidence="1">The sequence shown here is derived from an EMBL/GenBank/DDBJ whole genome shotgun (WGS) entry which is preliminary data.</text>
</comment>
<organism evidence="1 2">
    <name type="scientific">Phytophthora infestans</name>
    <name type="common">Potato late blight agent</name>
    <name type="synonym">Botrytis infestans</name>
    <dbReference type="NCBI Taxonomy" id="4787"/>
    <lineage>
        <taxon>Eukaryota</taxon>
        <taxon>Sar</taxon>
        <taxon>Stramenopiles</taxon>
        <taxon>Oomycota</taxon>
        <taxon>Peronosporomycetes</taxon>
        <taxon>Peronosporales</taxon>
        <taxon>Peronosporaceae</taxon>
        <taxon>Phytophthora</taxon>
    </lineage>
</organism>
<dbReference type="EMBL" id="WSZM01000073">
    <property type="protein sequence ID" value="KAF4044252.1"/>
    <property type="molecule type" value="Genomic_DNA"/>
</dbReference>
<accession>A0A833SZQ1</accession>
<sequence>MMIPNFGTVLCSRTVASMIEVSQQEPAHLRGTTKKRLQRCILLFRDSLSFFLGAWVSTARTFSCSIGFNAIMGVCAGRVRHVRSKSVFIFLYELAQRKAIYRYIAFRFLNNVLAVIFVTSSSAI</sequence>